<evidence type="ECO:0000313" key="2">
    <source>
        <dbReference type="Proteomes" id="UP000225706"/>
    </source>
</evidence>
<accession>A0A2B4R5G6</accession>
<reference evidence="2" key="1">
    <citation type="journal article" date="2017" name="bioRxiv">
        <title>Comparative analysis of the genomes of Stylophora pistillata and Acropora digitifera provides evidence for extensive differences between species of corals.</title>
        <authorList>
            <person name="Voolstra C.R."/>
            <person name="Li Y."/>
            <person name="Liew Y.J."/>
            <person name="Baumgarten S."/>
            <person name="Zoccola D."/>
            <person name="Flot J.-F."/>
            <person name="Tambutte S."/>
            <person name="Allemand D."/>
            <person name="Aranda M."/>
        </authorList>
    </citation>
    <scope>NUCLEOTIDE SEQUENCE [LARGE SCALE GENOMIC DNA]</scope>
</reference>
<sequence>MSQKAAIPDDDFKQYLEVLLGDRNDEKVMELMSKGPTRKKHKVDQTQGINYNRFAAQIAASHRKTCENWVDINGIPLQEEEQPSSNWGDVLYSAEKPDLQNIRLRDSDQFVAGGFYRNLEAWDRILVDHPQKDTIGDWIRNKIEISKFPRHFKGSYKGQHYCSDFPPSKQFSNHASCKAISDFVSKEILKRLTTDALRVWGQAGDG</sequence>
<organism evidence="1 2">
    <name type="scientific">Stylophora pistillata</name>
    <name type="common">Smooth cauliflower coral</name>
    <dbReference type="NCBI Taxonomy" id="50429"/>
    <lineage>
        <taxon>Eukaryota</taxon>
        <taxon>Metazoa</taxon>
        <taxon>Cnidaria</taxon>
        <taxon>Anthozoa</taxon>
        <taxon>Hexacorallia</taxon>
        <taxon>Scleractinia</taxon>
        <taxon>Astrocoeniina</taxon>
        <taxon>Pocilloporidae</taxon>
        <taxon>Stylophora</taxon>
    </lineage>
</organism>
<dbReference type="AlphaFoldDB" id="A0A2B4R5G6"/>
<proteinExistence type="predicted"/>
<comment type="caution">
    <text evidence="1">The sequence shown here is derived from an EMBL/GenBank/DDBJ whole genome shotgun (WGS) entry which is preliminary data.</text>
</comment>
<name>A0A2B4R5G6_STYPI</name>
<protein>
    <submittedName>
        <fullName evidence="1">Uncharacterized protein</fullName>
    </submittedName>
</protein>
<gene>
    <name evidence="1" type="ORF">AWC38_SpisGene24042</name>
</gene>
<keyword evidence="2" id="KW-1185">Reference proteome</keyword>
<dbReference type="EMBL" id="LSMT01001621">
    <property type="protein sequence ID" value="PFX12059.1"/>
    <property type="molecule type" value="Genomic_DNA"/>
</dbReference>
<evidence type="ECO:0000313" key="1">
    <source>
        <dbReference type="EMBL" id="PFX12059.1"/>
    </source>
</evidence>
<dbReference type="Proteomes" id="UP000225706">
    <property type="component" value="Unassembled WGS sequence"/>
</dbReference>